<protein>
    <recommendedName>
        <fullName evidence="7">Pre-mRNA-splicing factor SLU7</fullName>
    </recommendedName>
</protein>
<feature type="compositionally biased region" description="Basic and acidic residues" evidence="8">
    <location>
        <begin position="539"/>
        <end position="554"/>
    </location>
</feature>
<reference evidence="10" key="1">
    <citation type="submission" date="2021-01" db="EMBL/GenBank/DDBJ databases">
        <authorList>
            <person name="Corre E."/>
            <person name="Pelletier E."/>
            <person name="Niang G."/>
            <person name="Scheremetjew M."/>
            <person name="Finn R."/>
            <person name="Kale V."/>
            <person name="Holt S."/>
            <person name="Cochrane G."/>
            <person name="Meng A."/>
            <person name="Brown T."/>
            <person name="Cohen L."/>
        </authorList>
    </citation>
    <scope>NUCLEOTIDE SEQUENCE</scope>
    <source>
        <strain evidence="10">CCMP1510</strain>
    </source>
</reference>
<evidence type="ECO:0000313" key="11">
    <source>
        <dbReference type="EMBL" id="CAE0371335.1"/>
    </source>
</evidence>
<dbReference type="InterPro" id="IPR039974">
    <property type="entry name" value="Splicing_factor_SLU7"/>
</dbReference>
<dbReference type="Pfam" id="PF11708">
    <property type="entry name" value="Slu7"/>
    <property type="match status" value="1"/>
</dbReference>
<keyword evidence="5 7" id="KW-0508">mRNA splicing</keyword>
<dbReference type="InterPro" id="IPR021715">
    <property type="entry name" value="Slu7_dom"/>
</dbReference>
<evidence type="ECO:0000256" key="1">
    <source>
        <dbReference type="ARBA" id="ARBA00004123"/>
    </source>
</evidence>
<feature type="region of interest" description="Disordered" evidence="8">
    <location>
        <begin position="183"/>
        <end position="210"/>
    </location>
</feature>
<name>A0A6S8EE24_9STRA</name>
<dbReference type="EMBL" id="HBIJ01018388">
    <property type="protein sequence ID" value="CAE0371334.1"/>
    <property type="molecule type" value="Transcribed_RNA"/>
</dbReference>
<gene>
    <name evidence="10" type="ORF">ALAG00032_LOCUS12116</name>
    <name evidence="11" type="ORF">ALAG00032_LOCUS12117</name>
</gene>
<feature type="domain" description="Pre-mRNA-splicing factor SLU7" evidence="9">
    <location>
        <begin position="153"/>
        <end position="409"/>
    </location>
</feature>
<feature type="region of interest" description="Disordered" evidence="8">
    <location>
        <begin position="448"/>
        <end position="490"/>
    </location>
</feature>
<keyword evidence="4 7" id="KW-0747">Spliceosome</keyword>
<comment type="subunit">
    <text evidence="7">Associated with the spliceosome.</text>
</comment>
<keyword evidence="3 7" id="KW-0507">mRNA processing</keyword>
<evidence type="ECO:0000256" key="2">
    <source>
        <dbReference type="ARBA" id="ARBA00007203"/>
    </source>
</evidence>
<dbReference type="Gene3D" id="2.30.30.140">
    <property type="match status" value="1"/>
</dbReference>
<evidence type="ECO:0000256" key="7">
    <source>
        <dbReference type="RuleBase" id="RU367071"/>
    </source>
</evidence>
<comment type="function">
    <text evidence="7">Involved in pre-mRNA splicing.</text>
</comment>
<dbReference type="GO" id="GO:0000398">
    <property type="term" value="P:mRNA splicing, via spliceosome"/>
    <property type="evidence" value="ECO:0007669"/>
    <property type="project" value="UniProtKB-UniRule"/>
</dbReference>
<evidence type="ECO:0000256" key="6">
    <source>
        <dbReference type="ARBA" id="ARBA00023242"/>
    </source>
</evidence>
<evidence type="ECO:0000313" key="10">
    <source>
        <dbReference type="EMBL" id="CAE0371334.1"/>
    </source>
</evidence>
<feature type="compositionally biased region" description="Basic and acidic residues" evidence="8">
    <location>
        <begin position="1"/>
        <end position="17"/>
    </location>
</feature>
<dbReference type="AlphaFoldDB" id="A0A6S8EE24"/>
<accession>A0A6S8EE24</accession>
<proteinExistence type="inferred from homology"/>
<dbReference type="EMBL" id="HBIJ01018389">
    <property type="protein sequence ID" value="CAE0371335.1"/>
    <property type="molecule type" value="Transcribed_RNA"/>
</dbReference>
<comment type="similarity">
    <text evidence="2 7">Belongs to the SLU7 family.</text>
</comment>
<dbReference type="PANTHER" id="PTHR12942:SF2">
    <property type="entry name" value="PRE-MRNA-SPLICING FACTOR SLU7"/>
    <property type="match status" value="1"/>
</dbReference>
<sequence length="560" mass="63262">MKSALEERKRELKEARESGLAPPAVDVHSEKIINPHNPEFITKRPWYLGESGPSLQHHISKRAKDHVVSIQEADALAAAHSKKQEDVKNGMWIEAMYRGKKPFLPAQIRKIHNDGTLDLTFERGKTQDAVPRSQIKLSRRGARQGLETLGQVRWDTKRDRWHGYQPSMHTQVYERYAELEEARKEKEVHSQNNNDADKDSDSSSSDDEFALGDDAQQDFQRRIARQGGVGGAQMKTTVRNLRIREDTAKYLRNLDPDSAYYDPKSRAMRENPTPHLKDAVYSGDNFARATGDALKLATTQVFAWDQQNENSKIIIQAEPSRAELERTSHTLASQAQAAAHRAQLMAKYGDSSTIDANKEENKLRSFQSQSESYREFDRHGQIVSGSQQIPSSKYAEDIYNNNHTSVWGSFFCPQTFQWGYADDHSTVRNSYATGENGKIANDAARLSSAPIPCEPSTSDNKRINDQQTSSSFPSSKRFKPNSQLYGTPDYQELDLDESKVQQAMLRIEKEAHASNSNNYNSLASTQVTLEDMEAYRRSKLAADDPMRSFLHQDKGGGQTS</sequence>
<evidence type="ECO:0000259" key="9">
    <source>
        <dbReference type="Pfam" id="PF11708"/>
    </source>
</evidence>
<dbReference type="GO" id="GO:0030628">
    <property type="term" value="F:pre-mRNA 3'-splice site binding"/>
    <property type="evidence" value="ECO:0007669"/>
    <property type="project" value="UniProtKB-UniRule"/>
</dbReference>
<feature type="region of interest" description="Disordered" evidence="8">
    <location>
        <begin position="539"/>
        <end position="560"/>
    </location>
</feature>
<evidence type="ECO:0000256" key="3">
    <source>
        <dbReference type="ARBA" id="ARBA00022664"/>
    </source>
</evidence>
<evidence type="ECO:0000256" key="4">
    <source>
        <dbReference type="ARBA" id="ARBA00022728"/>
    </source>
</evidence>
<evidence type="ECO:0000256" key="8">
    <source>
        <dbReference type="SAM" id="MobiDB-lite"/>
    </source>
</evidence>
<evidence type="ECO:0000256" key="5">
    <source>
        <dbReference type="ARBA" id="ARBA00023187"/>
    </source>
</evidence>
<feature type="region of interest" description="Disordered" evidence="8">
    <location>
        <begin position="1"/>
        <end position="31"/>
    </location>
</feature>
<feature type="compositionally biased region" description="Basic and acidic residues" evidence="8">
    <location>
        <begin position="183"/>
        <end position="201"/>
    </location>
</feature>
<keyword evidence="6 7" id="KW-0539">Nucleus</keyword>
<dbReference type="PANTHER" id="PTHR12942">
    <property type="entry name" value="STEP II SPLICING FACTOR SLU7"/>
    <property type="match status" value="1"/>
</dbReference>
<organism evidence="10">
    <name type="scientific">Aureoumbra lagunensis</name>
    <dbReference type="NCBI Taxonomy" id="44058"/>
    <lineage>
        <taxon>Eukaryota</taxon>
        <taxon>Sar</taxon>
        <taxon>Stramenopiles</taxon>
        <taxon>Ochrophyta</taxon>
        <taxon>Pelagophyceae</taxon>
        <taxon>Pelagomonadales</taxon>
        <taxon>Aureoumbra</taxon>
    </lineage>
</organism>
<dbReference type="GO" id="GO:0005681">
    <property type="term" value="C:spliceosomal complex"/>
    <property type="evidence" value="ECO:0007669"/>
    <property type="project" value="UniProtKB-UniRule"/>
</dbReference>
<comment type="subcellular location">
    <subcellularLocation>
        <location evidence="1 7">Nucleus</location>
    </subcellularLocation>
</comment>